<reference evidence="2" key="1">
    <citation type="submission" date="2020-01" db="EMBL/GenBank/DDBJ databases">
        <title>Development of genomics and gene disruption for Polysphondylium violaceum indicates a role for the polyketide synthase stlB in stalk morphogenesis.</title>
        <authorList>
            <person name="Narita B."/>
            <person name="Kawabe Y."/>
            <person name="Kin K."/>
            <person name="Saito T."/>
            <person name="Gibbs R."/>
            <person name="Kuspa A."/>
            <person name="Muzny D."/>
            <person name="Queller D."/>
            <person name="Richards S."/>
            <person name="Strassman J."/>
            <person name="Sucgang R."/>
            <person name="Worley K."/>
            <person name="Schaap P."/>
        </authorList>
    </citation>
    <scope>NUCLEOTIDE SEQUENCE</scope>
    <source>
        <strain evidence="2">QSvi11</strain>
    </source>
</reference>
<proteinExistence type="predicted"/>
<evidence type="ECO:0000313" key="3">
    <source>
        <dbReference type="Proteomes" id="UP000695562"/>
    </source>
</evidence>
<protein>
    <submittedName>
        <fullName evidence="2">Uncharacterized protein</fullName>
    </submittedName>
</protein>
<feature type="region of interest" description="Disordered" evidence="1">
    <location>
        <begin position="604"/>
        <end position="631"/>
    </location>
</feature>
<gene>
    <name evidence="2" type="ORF">CYY_007245</name>
</gene>
<sequence length="664" mass="75110">MVKDIEKENNGKLSLIAITTLSTKDCNADNVLEWILKEFLKGSSPLPPPLMTDQYLPLMDREEVLGVVVKNSIDRYSKYLQDIRFKIQHPLVVITGAPGTGKTRLLSAIGQRLSNVPSLPPQHLSIEISFKSGSMLLKDSEKSQSFAIAIRILYRYFFEGTRSSFQDVCRSFLKAFGSPESLTPLMGFMTIHKYIVSLGKADPNSPFMINFSIDEIQQALFDEYTDAKHRGSYLSATINSLSDLLLSPPYPFFFNISLAGTILTDISAVISKDSCHSFIHVSPTLLTYESYMSISRTILGDIFPKNIHLSLIFTGGWPRVLEIVINLIQKFTRSINDYKLTKILSLVQVELEKIYPRQAGTKLHPLIISYAISGLKVSLEDYIQDGKEIATFESLQANGLLSLSGSGLVILPLIFIYIYIEKSVMNSDFLFYKYISLALNMFKDHNYDDRIFEKFCAYYLLARMHAFSILSNSLCSRRPKNETITIKDLFGHDALFTPQDLKDQTIDITNFSKSTDMVSPRRIPETGLDSKLDWKNGKMVIVNGKDSFVDILFHLSDKYYFTLIKSTDMNNEIEFHRSAPVAVILGIEPKDFINVLVTNKRETQNMEENLTKQSKEKDQKGTDTNENKAKTQVSTNLSTVLVSVERNEFFSSFAEILSARAQSN</sequence>
<evidence type="ECO:0000313" key="2">
    <source>
        <dbReference type="EMBL" id="KAF2071437.1"/>
    </source>
</evidence>
<keyword evidence="3" id="KW-1185">Reference proteome</keyword>
<dbReference type="EMBL" id="AJWJ01000375">
    <property type="protein sequence ID" value="KAF2071437.1"/>
    <property type="molecule type" value="Genomic_DNA"/>
</dbReference>
<dbReference type="AlphaFoldDB" id="A0A8J4PQQ6"/>
<name>A0A8J4PQQ6_9MYCE</name>
<dbReference type="InterPro" id="IPR027417">
    <property type="entry name" value="P-loop_NTPase"/>
</dbReference>
<dbReference type="SUPFAM" id="SSF52540">
    <property type="entry name" value="P-loop containing nucleoside triphosphate hydrolases"/>
    <property type="match status" value="1"/>
</dbReference>
<dbReference type="Proteomes" id="UP000695562">
    <property type="component" value="Unassembled WGS sequence"/>
</dbReference>
<organism evidence="2 3">
    <name type="scientific">Polysphondylium violaceum</name>
    <dbReference type="NCBI Taxonomy" id="133409"/>
    <lineage>
        <taxon>Eukaryota</taxon>
        <taxon>Amoebozoa</taxon>
        <taxon>Evosea</taxon>
        <taxon>Eumycetozoa</taxon>
        <taxon>Dictyostelia</taxon>
        <taxon>Dictyosteliales</taxon>
        <taxon>Dictyosteliaceae</taxon>
        <taxon>Polysphondylium</taxon>
    </lineage>
</organism>
<feature type="compositionally biased region" description="Basic and acidic residues" evidence="1">
    <location>
        <begin position="604"/>
        <end position="629"/>
    </location>
</feature>
<comment type="caution">
    <text evidence="2">The sequence shown here is derived from an EMBL/GenBank/DDBJ whole genome shotgun (WGS) entry which is preliminary data.</text>
</comment>
<dbReference type="OrthoDB" id="20423at2759"/>
<evidence type="ECO:0000256" key="1">
    <source>
        <dbReference type="SAM" id="MobiDB-lite"/>
    </source>
</evidence>
<accession>A0A8J4PQQ6</accession>